<dbReference type="InterPro" id="IPR035969">
    <property type="entry name" value="Rab-GAP_TBC_sf"/>
</dbReference>
<dbReference type="PROSITE" id="PS50086">
    <property type="entry name" value="TBC_RABGAP"/>
    <property type="match status" value="1"/>
</dbReference>
<protein>
    <submittedName>
        <fullName evidence="4">RabGAP/TBC</fullName>
    </submittedName>
</protein>
<sequence length="574" mass="67248">MDFEQSFSISLKNNLKNNKEFSQTKRVFKPNLNKSYSQKKHLYRKDDENSLSYGSLTELTENVYALSEEEEFYEINITEDQKHTYSSSSLESVDINSDSNSEKGENSNDINTSKYEKLKTDEYGFIINDVFHKRTYNIESGNTKKKENYWINLFKNFSLGNWDSYKPKIVSESSCRMCDKLPELEKYCRDGIPQSFRGYVWSTLAGTENIKKKNLYYDLCNSDPLPIDEIILKDITRCYPDHIMFNDKNYYGQNNLYNVLKAYSRYNPSIGYCQGMGFLAGILLMFIPAEDAFWLLVSTIKNYGISGYYSQNLDKLKSDNEIFSKILKQKLPHLYNHLVDLEIDTILFTTEWFLCLFSKTLPWPCLLRVWDLFYYYGKSIIIKAGIALLQYVEKPLLSKCEGLSKDECLNITLDIILHIYDVIYTDKYCQCYNPKNEPEEDIKVFNQKHQPQDIILKSSMMNESENEDRNHENETNDTENSTDSKLILPPPPVIHSHEHRYKQHASNSINRSNTSFYTSVSTINNYQEKEKPKNPLYSKCKSKCLCFNCFDIETFLNSILNIKISKKFEDLLKE</sequence>
<comment type="caution">
    <text evidence="4">The sequence shown here is derived from an EMBL/GenBank/DDBJ whole genome shotgun (WGS) entry which is preliminary data.</text>
</comment>
<dbReference type="GO" id="GO:0005096">
    <property type="term" value="F:GTPase activator activity"/>
    <property type="evidence" value="ECO:0007669"/>
    <property type="project" value="UniProtKB-KW"/>
</dbReference>
<dbReference type="Gene3D" id="1.10.8.270">
    <property type="entry name" value="putative rabgap domain of human tbc1 domain family member 14 like domains"/>
    <property type="match status" value="1"/>
</dbReference>
<keyword evidence="5" id="KW-1185">Reference proteome</keyword>
<dbReference type="InterPro" id="IPR000195">
    <property type="entry name" value="Rab-GAP-TBC_dom"/>
</dbReference>
<dbReference type="EMBL" id="MCFH01000004">
    <property type="protein sequence ID" value="ORX58551.1"/>
    <property type="molecule type" value="Genomic_DNA"/>
</dbReference>
<dbReference type="GO" id="GO:0031267">
    <property type="term" value="F:small GTPase binding"/>
    <property type="evidence" value="ECO:0007669"/>
    <property type="project" value="TreeGrafter"/>
</dbReference>
<dbReference type="PANTHER" id="PTHR47219">
    <property type="entry name" value="RAB GTPASE-ACTIVATING PROTEIN 1-LIKE"/>
    <property type="match status" value="1"/>
</dbReference>
<dbReference type="Pfam" id="PF00566">
    <property type="entry name" value="RabGAP-TBC"/>
    <property type="match status" value="1"/>
</dbReference>
<feature type="domain" description="Rab-GAP TBC" evidence="3">
    <location>
        <begin position="191"/>
        <end position="377"/>
    </location>
</feature>
<feature type="compositionally biased region" description="Polar residues" evidence="2">
    <location>
        <begin position="88"/>
        <end position="99"/>
    </location>
</feature>
<evidence type="ECO:0000256" key="2">
    <source>
        <dbReference type="SAM" id="MobiDB-lite"/>
    </source>
</evidence>
<gene>
    <name evidence="4" type="ORF">BCR36DRAFT_318069</name>
</gene>
<name>A0A1Y1VKD9_9FUNG</name>
<dbReference type="Gene3D" id="1.10.472.80">
    <property type="entry name" value="Ypt/Rab-GAP domain of gyp1p, domain 3"/>
    <property type="match status" value="1"/>
</dbReference>
<proteinExistence type="predicted"/>
<dbReference type="STRING" id="1754191.A0A1Y1VKD9"/>
<evidence type="ECO:0000256" key="1">
    <source>
        <dbReference type="ARBA" id="ARBA00022468"/>
    </source>
</evidence>
<evidence type="ECO:0000259" key="3">
    <source>
        <dbReference type="PROSITE" id="PS50086"/>
    </source>
</evidence>
<dbReference type="SMART" id="SM00164">
    <property type="entry name" value="TBC"/>
    <property type="match status" value="1"/>
</dbReference>
<dbReference type="AlphaFoldDB" id="A0A1Y1VKD9"/>
<dbReference type="Proteomes" id="UP000193719">
    <property type="component" value="Unassembled WGS sequence"/>
</dbReference>
<dbReference type="FunFam" id="1.10.8.270:FF:000001">
    <property type="entry name" value="TBC1 domain family member 1"/>
    <property type="match status" value="1"/>
</dbReference>
<feature type="region of interest" description="Disordered" evidence="2">
    <location>
        <begin position="88"/>
        <end position="112"/>
    </location>
</feature>
<evidence type="ECO:0000313" key="4">
    <source>
        <dbReference type="EMBL" id="ORX58551.1"/>
    </source>
</evidence>
<dbReference type="PANTHER" id="PTHR47219:SF9">
    <property type="entry name" value="GTPASE ACTIVATING PROTEIN AND CENTROSOME-ASSOCIATED, ISOFORM B"/>
    <property type="match status" value="1"/>
</dbReference>
<organism evidence="4 5">
    <name type="scientific">Piromyces finnis</name>
    <dbReference type="NCBI Taxonomy" id="1754191"/>
    <lineage>
        <taxon>Eukaryota</taxon>
        <taxon>Fungi</taxon>
        <taxon>Fungi incertae sedis</taxon>
        <taxon>Chytridiomycota</taxon>
        <taxon>Chytridiomycota incertae sedis</taxon>
        <taxon>Neocallimastigomycetes</taxon>
        <taxon>Neocallimastigales</taxon>
        <taxon>Neocallimastigaceae</taxon>
        <taxon>Piromyces</taxon>
    </lineage>
</organism>
<reference evidence="4 5" key="2">
    <citation type="submission" date="2016-08" db="EMBL/GenBank/DDBJ databases">
        <title>Pervasive Adenine N6-methylation of Active Genes in Fungi.</title>
        <authorList>
            <consortium name="DOE Joint Genome Institute"/>
            <person name="Mondo S.J."/>
            <person name="Dannebaum R.O."/>
            <person name="Kuo R.C."/>
            <person name="Labutti K."/>
            <person name="Haridas S."/>
            <person name="Kuo A."/>
            <person name="Salamov A."/>
            <person name="Ahrendt S.R."/>
            <person name="Lipzen A."/>
            <person name="Sullivan W."/>
            <person name="Andreopoulos W.B."/>
            <person name="Clum A."/>
            <person name="Lindquist E."/>
            <person name="Daum C."/>
            <person name="Ramamoorthy G.K."/>
            <person name="Gryganskyi A."/>
            <person name="Culley D."/>
            <person name="Magnuson J.K."/>
            <person name="James T.Y."/>
            <person name="O'Malley M.A."/>
            <person name="Stajich J.E."/>
            <person name="Spatafora J.W."/>
            <person name="Visel A."/>
            <person name="Grigoriev I.V."/>
        </authorList>
    </citation>
    <scope>NUCLEOTIDE SEQUENCE [LARGE SCALE GENOMIC DNA]</scope>
    <source>
        <strain evidence="5">finn</strain>
    </source>
</reference>
<dbReference type="SUPFAM" id="SSF47923">
    <property type="entry name" value="Ypt/Rab-GAP domain of gyp1p"/>
    <property type="match status" value="2"/>
</dbReference>
<dbReference type="OrthoDB" id="159449at2759"/>
<accession>A0A1Y1VKD9</accession>
<keyword evidence="1" id="KW-0343">GTPase activation</keyword>
<reference evidence="4 5" key="1">
    <citation type="submission" date="2016-08" db="EMBL/GenBank/DDBJ databases">
        <title>Genomes of anaerobic fungi encode conserved fungal cellulosomes for biomass hydrolysis.</title>
        <authorList>
            <consortium name="DOE Joint Genome Institute"/>
            <person name="Haitjema C.H."/>
            <person name="Gilmore S.P."/>
            <person name="Henske J.K."/>
            <person name="Solomon K.V."/>
            <person name="De Groot R."/>
            <person name="Kuo A."/>
            <person name="Mondo S.J."/>
            <person name="Salamov A.A."/>
            <person name="Labutti K."/>
            <person name="Zhao Z."/>
            <person name="Chiniquy J."/>
            <person name="Barry K."/>
            <person name="Brewer H.M."/>
            <person name="Purvine S.O."/>
            <person name="Wright A.T."/>
            <person name="Boxma B."/>
            <person name="Van Alen T."/>
            <person name="Hackstein J.H."/>
            <person name="Baker S.E."/>
            <person name="Grigoriev I.V."/>
            <person name="O'Malley M.A."/>
        </authorList>
    </citation>
    <scope>NUCLEOTIDE SEQUENCE [LARGE SCALE GENOMIC DNA]</scope>
    <source>
        <strain evidence="5">finn</strain>
    </source>
</reference>
<evidence type="ECO:0000313" key="5">
    <source>
        <dbReference type="Proteomes" id="UP000193719"/>
    </source>
</evidence>
<feature type="region of interest" description="Disordered" evidence="2">
    <location>
        <begin position="462"/>
        <end position="489"/>
    </location>
</feature>
<dbReference type="InterPro" id="IPR050302">
    <property type="entry name" value="Rab_GAP_TBC_domain"/>
</dbReference>